<dbReference type="InterPro" id="IPR054254">
    <property type="entry name" value="DUF6985"/>
</dbReference>
<evidence type="ECO:0000313" key="3">
    <source>
        <dbReference type="Proteomes" id="UP001601058"/>
    </source>
</evidence>
<evidence type="ECO:0000313" key="2">
    <source>
        <dbReference type="EMBL" id="MFE8697682.1"/>
    </source>
</evidence>
<feature type="domain" description="DUF6985" evidence="1">
    <location>
        <begin position="5"/>
        <end position="76"/>
    </location>
</feature>
<dbReference type="RefSeq" id="WP_389221334.1">
    <property type="nucleotide sequence ID" value="NZ_JBIACJ010000008.1"/>
</dbReference>
<organism evidence="2 3">
    <name type="scientific">Cytobacillus mangrovibacter</name>
    <dbReference type="NCBI Taxonomy" id="3299024"/>
    <lineage>
        <taxon>Bacteria</taxon>
        <taxon>Bacillati</taxon>
        <taxon>Bacillota</taxon>
        <taxon>Bacilli</taxon>
        <taxon>Bacillales</taxon>
        <taxon>Bacillaceae</taxon>
        <taxon>Cytobacillus</taxon>
    </lineage>
</organism>
<proteinExistence type="predicted"/>
<keyword evidence="3" id="KW-1185">Reference proteome</keyword>
<dbReference type="EMBL" id="JBIACJ010000008">
    <property type="protein sequence ID" value="MFE8697682.1"/>
    <property type="molecule type" value="Genomic_DNA"/>
</dbReference>
<name>A0ABW6K4N2_9BACI</name>
<reference evidence="2 3" key="1">
    <citation type="submission" date="2024-08" db="EMBL/GenBank/DDBJ databases">
        <title>Two novel Cytobacillus novel species.</title>
        <authorList>
            <person name="Liu G."/>
        </authorList>
    </citation>
    <scope>NUCLEOTIDE SEQUENCE [LARGE SCALE GENOMIC DNA]</scope>
    <source>
        <strain evidence="2 3">FJAT-53684</strain>
    </source>
</reference>
<dbReference type="Proteomes" id="UP001601058">
    <property type="component" value="Unassembled WGS sequence"/>
</dbReference>
<dbReference type="Pfam" id="PF22481">
    <property type="entry name" value="DUF6985"/>
    <property type="match status" value="1"/>
</dbReference>
<gene>
    <name evidence="2" type="ORF">ACFYKT_15190</name>
</gene>
<protein>
    <submittedName>
        <fullName evidence="2">DUF6985 domain-containing protein</fullName>
    </submittedName>
</protein>
<sequence length="125" mass="14347">MKNQVFGELIFDTGWKAKTVLVLFDKTVDIMVKAKAYYEKDGITSDQEKAFADWDSNKEQKVSIIEKLLNDYCKSNAPEQFIPRTLLFDRNGEYALLLDDKCDQDEGIAICLVPNERVVLQGDYL</sequence>
<accession>A0ABW6K4N2</accession>
<comment type="caution">
    <text evidence="2">The sequence shown here is derived from an EMBL/GenBank/DDBJ whole genome shotgun (WGS) entry which is preliminary data.</text>
</comment>
<evidence type="ECO:0000259" key="1">
    <source>
        <dbReference type="Pfam" id="PF22481"/>
    </source>
</evidence>